<comment type="caution">
    <text evidence="9">Lacks conserved residue(s) required for the propagation of feature annotation.</text>
</comment>
<organism evidence="15">
    <name type="scientific">Ooceraea biroi</name>
    <name type="common">Clonal raider ant</name>
    <name type="synonym">Cerapachys biroi</name>
    <dbReference type="NCBI Taxonomy" id="2015173"/>
    <lineage>
        <taxon>Eukaryota</taxon>
        <taxon>Metazoa</taxon>
        <taxon>Ecdysozoa</taxon>
        <taxon>Arthropoda</taxon>
        <taxon>Hexapoda</taxon>
        <taxon>Insecta</taxon>
        <taxon>Pterygota</taxon>
        <taxon>Neoptera</taxon>
        <taxon>Endopterygota</taxon>
        <taxon>Hymenoptera</taxon>
        <taxon>Apocrita</taxon>
        <taxon>Aculeata</taxon>
        <taxon>Formicoidea</taxon>
        <taxon>Formicidae</taxon>
        <taxon>Dorylinae</taxon>
        <taxon>Ooceraea</taxon>
    </lineage>
</organism>
<gene>
    <name evidence="15" type="ORF">DMN91_001382</name>
</gene>
<feature type="compositionally biased region" description="Acidic residues" evidence="11">
    <location>
        <begin position="1647"/>
        <end position="1657"/>
    </location>
</feature>
<protein>
    <recommendedName>
        <fullName evidence="14">Peptidase M14 domain-containing protein</fullName>
    </recommendedName>
</protein>
<evidence type="ECO:0000256" key="9">
    <source>
        <dbReference type="PROSITE-ProRule" id="PRU01379"/>
    </source>
</evidence>
<dbReference type="OrthoDB" id="10249045at2759"/>
<comment type="cofactor">
    <cofactor evidence="1">
        <name>Zn(2+)</name>
        <dbReference type="ChEBI" id="CHEBI:29105"/>
    </cofactor>
</comment>
<keyword evidence="12" id="KW-0472">Membrane</keyword>
<reference evidence="15" key="1">
    <citation type="journal article" date="2018" name="Genome Res.">
        <title>The genomic architecture and molecular evolution of ant odorant receptors.</title>
        <authorList>
            <person name="McKenzie S.K."/>
            <person name="Kronauer D.J.C."/>
        </authorList>
    </citation>
    <scope>NUCLEOTIDE SEQUENCE [LARGE SCALE GENOMIC DNA]</scope>
    <source>
        <strain evidence="15">Clonal line C1</strain>
    </source>
</reference>
<dbReference type="Proteomes" id="UP000279307">
    <property type="component" value="Chromosome 1"/>
</dbReference>
<dbReference type="PANTHER" id="PTHR11532">
    <property type="entry name" value="PROTEASE M14 CARBOXYPEPTIDASE"/>
    <property type="match status" value="1"/>
</dbReference>
<proteinExistence type="inferred from homology"/>
<comment type="caution">
    <text evidence="15">The sequence shown here is derived from an EMBL/GenBank/DDBJ whole genome shotgun (WGS) entry which is preliminary data.</text>
</comment>
<dbReference type="SMART" id="SM00631">
    <property type="entry name" value="Zn_pept"/>
    <property type="match status" value="2"/>
</dbReference>
<feature type="active site" description="Proton donor/acceptor" evidence="9">
    <location>
        <position position="313"/>
    </location>
</feature>
<keyword evidence="7" id="KW-0862">Zinc</keyword>
<keyword evidence="12" id="KW-1133">Transmembrane helix</keyword>
<dbReference type="CDD" id="cd11308">
    <property type="entry name" value="Peptidase_M14NE-CP-C_like"/>
    <property type="match status" value="2"/>
</dbReference>
<dbReference type="SUPFAM" id="SSF49464">
    <property type="entry name" value="Carboxypeptidase regulatory domain-like"/>
    <property type="match status" value="4"/>
</dbReference>
<dbReference type="GO" id="GO:0004181">
    <property type="term" value="F:metallocarboxypeptidase activity"/>
    <property type="evidence" value="ECO:0007669"/>
    <property type="project" value="InterPro"/>
</dbReference>
<evidence type="ECO:0000256" key="10">
    <source>
        <dbReference type="SAM" id="Coils"/>
    </source>
</evidence>
<keyword evidence="12" id="KW-0812">Transmembrane</keyword>
<dbReference type="GO" id="GO:0006518">
    <property type="term" value="P:peptide metabolic process"/>
    <property type="evidence" value="ECO:0007669"/>
    <property type="project" value="TreeGrafter"/>
</dbReference>
<dbReference type="PRINTS" id="PR00765">
    <property type="entry name" value="CRBOXYPTASEA"/>
</dbReference>
<evidence type="ECO:0000259" key="14">
    <source>
        <dbReference type="PROSITE" id="PS52035"/>
    </source>
</evidence>
<dbReference type="Gene3D" id="2.60.40.1120">
    <property type="entry name" value="Carboxypeptidase-like, regulatory domain"/>
    <property type="match status" value="4"/>
</dbReference>
<dbReference type="CDD" id="cd03868">
    <property type="entry name" value="M14_CPD_I"/>
    <property type="match status" value="1"/>
</dbReference>
<name>A0A3L8E7V4_OOCBI</name>
<feature type="domain" description="Peptidase M14" evidence="14">
    <location>
        <begin position="862"/>
        <end position="1114"/>
    </location>
</feature>
<evidence type="ECO:0000256" key="5">
    <source>
        <dbReference type="ARBA" id="ARBA00022723"/>
    </source>
</evidence>
<evidence type="ECO:0000256" key="1">
    <source>
        <dbReference type="ARBA" id="ARBA00001947"/>
    </source>
</evidence>
<keyword evidence="13" id="KW-0732">Signal</keyword>
<dbReference type="PROSITE" id="PS52035">
    <property type="entry name" value="PEPTIDASE_M14"/>
    <property type="match status" value="4"/>
</dbReference>
<dbReference type="EMBL" id="QOIP01000001">
    <property type="protein sequence ID" value="RLU27578.1"/>
    <property type="molecule type" value="Genomic_DNA"/>
</dbReference>
<dbReference type="Pfam" id="PF00246">
    <property type="entry name" value="Peptidase_M14"/>
    <property type="match status" value="4"/>
</dbReference>
<dbReference type="InterPro" id="IPR057247">
    <property type="entry name" value="CARBOXYPEPT_ZN_2"/>
</dbReference>
<dbReference type="PROSITE" id="PS00132">
    <property type="entry name" value="CARBOXYPEPT_ZN_1"/>
    <property type="match status" value="2"/>
</dbReference>
<dbReference type="PROSITE" id="PS00133">
    <property type="entry name" value="CARBOXYPEPT_ZN_2"/>
    <property type="match status" value="2"/>
</dbReference>
<dbReference type="CDD" id="cd03858">
    <property type="entry name" value="M14_CP_N-E_like"/>
    <property type="match status" value="1"/>
</dbReference>
<dbReference type="Gene3D" id="3.40.630.10">
    <property type="entry name" value="Zn peptidases"/>
    <property type="match status" value="5"/>
</dbReference>
<evidence type="ECO:0000256" key="4">
    <source>
        <dbReference type="ARBA" id="ARBA00022670"/>
    </source>
</evidence>
<evidence type="ECO:0000256" key="11">
    <source>
        <dbReference type="SAM" id="MobiDB-lite"/>
    </source>
</evidence>
<dbReference type="InterPro" id="IPR008969">
    <property type="entry name" value="CarboxyPept-like_regulatory"/>
</dbReference>
<accession>A0A3L8E7V4</accession>
<feature type="coiled-coil region" evidence="10">
    <location>
        <begin position="1189"/>
        <end position="1216"/>
    </location>
</feature>
<dbReference type="GO" id="GO:0016485">
    <property type="term" value="P:protein processing"/>
    <property type="evidence" value="ECO:0007669"/>
    <property type="project" value="TreeGrafter"/>
</dbReference>
<dbReference type="FunFam" id="3.40.630.10:FF:000020">
    <property type="entry name" value="Carboxypeptidase D"/>
    <property type="match status" value="2"/>
</dbReference>
<evidence type="ECO:0000256" key="2">
    <source>
        <dbReference type="ARBA" id="ARBA00005988"/>
    </source>
</evidence>
<keyword evidence="10" id="KW-0175">Coiled coil</keyword>
<evidence type="ECO:0000313" key="15">
    <source>
        <dbReference type="EMBL" id="RLU27578.1"/>
    </source>
</evidence>
<evidence type="ECO:0000256" key="7">
    <source>
        <dbReference type="ARBA" id="ARBA00022833"/>
    </source>
</evidence>
<feature type="signal peptide" evidence="13">
    <location>
        <begin position="1"/>
        <end position="22"/>
    </location>
</feature>
<reference evidence="15" key="2">
    <citation type="submission" date="2018-07" db="EMBL/GenBank/DDBJ databases">
        <authorList>
            <person name="Mckenzie S.K."/>
            <person name="Kronauer D.J.C."/>
        </authorList>
    </citation>
    <scope>NUCLEOTIDE SEQUENCE</scope>
    <source>
        <strain evidence="15">Clonal line C1</strain>
    </source>
</reference>
<evidence type="ECO:0000256" key="12">
    <source>
        <dbReference type="SAM" id="Phobius"/>
    </source>
</evidence>
<keyword evidence="6" id="KW-0378">Hydrolase</keyword>
<dbReference type="InterPro" id="IPR050753">
    <property type="entry name" value="Peptidase_M14_domain"/>
</dbReference>
<keyword evidence="3" id="KW-0121">Carboxypeptidase</keyword>
<feature type="domain" description="Peptidase M14" evidence="14">
    <location>
        <begin position="1202"/>
        <end position="1477"/>
    </location>
</feature>
<evidence type="ECO:0000256" key="3">
    <source>
        <dbReference type="ARBA" id="ARBA00022645"/>
    </source>
</evidence>
<evidence type="ECO:0000256" key="6">
    <source>
        <dbReference type="ARBA" id="ARBA00022801"/>
    </source>
</evidence>
<comment type="similarity">
    <text evidence="2 9">Belongs to the peptidase M14 family.</text>
</comment>
<feature type="active site" description="Proton donor/acceptor" evidence="9">
    <location>
        <position position="727"/>
    </location>
</feature>
<sequence>MGHQHRGVLLLVVWAVITLVNGYPFTIAEQQESSQDGDYVTTSYTHYEELQRLLHSLEQQYPHLARVFSIGKSVEGRDLLVLEISENVNRRGLGEPMVKYVANMHGDEAVGRQLLIILGQHLLNQYGKDDRITRLVNQTDIYLMPSMNPDGFEKSLEGKCESKEDFSGRENANHVDLNRDFPDQFDRRINQLRKGSSILNGRQNETVAMMTWISSEPFVLSGNLHGGAVVASYPYDSGIPKTCCIESRSPDNDLFKYLAHVYADNHPEMRRGDGCPPEIFPGGVTNGAYWYEVIGGMQDYNYVRSNAFEITFELSCCKYPPGSTIPDQWHLNKEALIKYLEQAHIGIKGFVRSKDGNPIQNANVVVDRINHNVTTTADGEYWRLLLPGTYSVYATAWGYEPSEPVNVSVLEGVPTIVNFTLNGGEISYEQGSGSFDNIIREIDKYGFYDTVEFKHHNYVAMEKYLKELNANYPNITRLYSIGSSVQGRELYVMEITKNPGRHSTEKPEVKYIGNMHGNEVVGREMLLLLLRYLCENYGTDERVTRIVETIRLHVLPSMNPDGYEISKEGDVYGLKGRENADGIDLNRNFPDHYEVNDLNRHQQPETKAVMDWITRIPFVLSANLHGGALVANYPYDNGPVEFPSNVANPSPDNDVFTMLASTYSNAHPRMHLGEPCPPIVNDPYGIKTFLKERFPNGITNGAAWYSVPGGMQDYNYLHSNDFEITLELGCVKYPNASDLPNYWLENREPLLRFIEMSRKGIRGRVSSSIGTPIPHAKISVEGIKHDIYTAEGGDYWRLLVPGRYNITVSAVGYETLTQRVSVPDGKKIGDGEVTLDFSLMRDDPLHWSSAFDFELRANLQNGYLKNSDLSARFSQLENHQPDTAEFIAGDSLISMAIHSLKITHNMGSPDENKFRIALVGGLFASQPAGREILLRLATHILMGNQIGDPAIQQILHNAVLHFIPGVDPGFDNVEQTKDCNPVVKDEVGEKLLLENNDTSKQMDIITNAFRRMLQTESYDVVITLGGGTSQISYTNDDLNIFKTLAEQYERSKSHKKICSHSNNSTQYLTNFIQRVYDTSVIAISLSCCKYPPADSIPVIWRENLQGLVTLLQSLTTGVRAMVSDAQGNPLREATVKVGEKSYRVSNNMAYFKIILVPGEYALTVSCEGYVTQVLKRVSVERKNVTDLYVKMVQSNVTQLNNQHEKLSTKLNHANQVLSALSIKHARRTTLHTIGRTAKGSEIMCLEIGSDNDQKRVGRPSLIFSAGISRAESLTTEVLLHFAKYLLDNYERNSTVAYYVDNFSIYVAPDFSPDTEEKLACSPQLEGLQFPIRDKLGNEESMIVNWFEGINAVLAVNLHSGSRHIEIPFGRDYGSARQRKYESVDEDLLQHLASVYADARADKLSANAKCDRNLDIGDNSVIHAGVGIGGKRGHPLTDYVYFNTSTLMMDVYVSCCSTNSILVWEENKGSLLACLQEVNKSVKGYVTNENDEPIENVILSYDSSPHLIKNGKSGFYAILLQPGTHNITITAAGYHKETKLISMSSSDMRKFSRLMFKLVRDDSIAGMPRVVFSFITAGIVCFVVVIICLCASTKCQSSEDSGNNRKSYAFSLLKDGNSFFDDDEKEIEIFRRPVDGYPPNEVARPYFDDDNSSEDGSDLEFIRPEQEWSDQIPRQT</sequence>
<feature type="domain" description="Peptidase M14" evidence="14">
    <location>
        <begin position="454"/>
        <end position="757"/>
    </location>
</feature>
<feature type="region of interest" description="Disordered" evidence="11">
    <location>
        <begin position="1636"/>
        <end position="1675"/>
    </location>
</feature>
<dbReference type="InterPro" id="IPR000834">
    <property type="entry name" value="Peptidase_M14"/>
</dbReference>
<evidence type="ECO:0000256" key="8">
    <source>
        <dbReference type="ARBA" id="ARBA00023180"/>
    </source>
</evidence>
<feature type="transmembrane region" description="Helical" evidence="12">
    <location>
        <begin position="1569"/>
        <end position="1590"/>
    </location>
</feature>
<dbReference type="GO" id="GO:0008270">
    <property type="term" value="F:zinc ion binding"/>
    <property type="evidence" value="ECO:0007669"/>
    <property type="project" value="InterPro"/>
</dbReference>
<keyword evidence="5" id="KW-0479">Metal-binding</keyword>
<evidence type="ECO:0000256" key="13">
    <source>
        <dbReference type="SAM" id="SignalP"/>
    </source>
</evidence>
<dbReference type="SUPFAM" id="SSF53187">
    <property type="entry name" value="Zn-dependent exopeptidases"/>
    <property type="match status" value="4"/>
</dbReference>
<keyword evidence="4" id="KW-0645">Protease</keyword>
<dbReference type="FunFam" id="2.60.40.1120:FF:000016">
    <property type="entry name" value="carboxypeptidase D isoform X2"/>
    <property type="match status" value="1"/>
</dbReference>
<dbReference type="InterPro" id="IPR057246">
    <property type="entry name" value="CARBOXYPEPT_ZN_1"/>
</dbReference>
<feature type="chain" id="PRO_5018312179" description="Peptidase M14 domain-containing protein" evidence="13">
    <location>
        <begin position="23"/>
        <end position="1675"/>
    </location>
</feature>
<dbReference type="PANTHER" id="PTHR11532:SF62">
    <property type="entry name" value="CARBOXYPEPTIDASE D"/>
    <property type="match status" value="1"/>
</dbReference>
<keyword evidence="8" id="KW-0325">Glycoprotein</keyword>
<dbReference type="GO" id="GO:0005615">
    <property type="term" value="C:extracellular space"/>
    <property type="evidence" value="ECO:0007669"/>
    <property type="project" value="TreeGrafter"/>
</dbReference>
<feature type="domain" description="Peptidase M14" evidence="14">
    <location>
        <begin position="43"/>
        <end position="343"/>
    </location>
</feature>
<dbReference type="Pfam" id="PF13620">
    <property type="entry name" value="CarboxypepD_reg"/>
    <property type="match status" value="3"/>
</dbReference>